<dbReference type="PANTHER" id="PTHR11560">
    <property type="entry name" value="39S RIBOSOMAL PROTEIN L10, MITOCHONDRIAL"/>
    <property type="match status" value="1"/>
</dbReference>
<dbReference type="Gene3D" id="6.10.250.290">
    <property type="match status" value="1"/>
</dbReference>
<keyword evidence="2 4" id="KW-0689">Ribosomal protein</keyword>
<dbReference type="InterPro" id="IPR022973">
    <property type="entry name" value="Ribosomal_uL10_bac"/>
</dbReference>
<evidence type="ECO:0000256" key="3">
    <source>
        <dbReference type="ARBA" id="ARBA00023274"/>
    </source>
</evidence>
<dbReference type="CDD" id="cd05797">
    <property type="entry name" value="Ribosomal_L10"/>
    <property type="match status" value="1"/>
</dbReference>
<dbReference type="GO" id="GO:1990904">
    <property type="term" value="C:ribonucleoprotein complex"/>
    <property type="evidence" value="ECO:0007669"/>
    <property type="project" value="UniProtKB-KW"/>
</dbReference>
<gene>
    <name evidence="4" type="ORF">MNBD_DELTA04-513</name>
</gene>
<organism evidence="4">
    <name type="scientific">hydrothermal vent metagenome</name>
    <dbReference type="NCBI Taxonomy" id="652676"/>
    <lineage>
        <taxon>unclassified sequences</taxon>
        <taxon>metagenomes</taxon>
        <taxon>ecological metagenomes</taxon>
    </lineage>
</organism>
<dbReference type="Gene3D" id="3.30.70.1730">
    <property type="match status" value="1"/>
</dbReference>
<dbReference type="EMBL" id="UOEY01000013">
    <property type="protein sequence ID" value="VAW35261.1"/>
    <property type="molecule type" value="Genomic_DNA"/>
</dbReference>
<dbReference type="NCBIfam" id="NF000955">
    <property type="entry name" value="PRK00099.1-1"/>
    <property type="match status" value="1"/>
</dbReference>
<dbReference type="AlphaFoldDB" id="A0A3B0UWD7"/>
<evidence type="ECO:0000256" key="2">
    <source>
        <dbReference type="ARBA" id="ARBA00022980"/>
    </source>
</evidence>
<dbReference type="InterPro" id="IPR047865">
    <property type="entry name" value="Ribosomal_uL10_bac_type"/>
</dbReference>
<proteinExistence type="inferred from homology"/>
<name>A0A3B0UWD7_9ZZZZ</name>
<dbReference type="Pfam" id="PF00466">
    <property type="entry name" value="Ribosomal_L10"/>
    <property type="match status" value="1"/>
</dbReference>
<evidence type="ECO:0000313" key="4">
    <source>
        <dbReference type="EMBL" id="VAW35261.1"/>
    </source>
</evidence>
<dbReference type="HAMAP" id="MF_00362">
    <property type="entry name" value="Ribosomal_uL10"/>
    <property type="match status" value="1"/>
</dbReference>
<comment type="similarity">
    <text evidence="1">Belongs to the universal ribosomal protein uL10 family.</text>
</comment>
<dbReference type="InterPro" id="IPR001790">
    <property type="entry name" value="Ribosomal_uL10"/>
</dbReference>
<reference evidence="4" key="1">
    <citation type="submission" date="2018-06" db="EMBL/GenBank/DDBJ databases">
        <authorList>
            <person name="Zhirakovskaya E."/>
        </authorList>
    </citation>
    <scope>NUCLEOTIDE SEQUENCE</scope>
</reference>
<accession>A0A3B0UWD7</accession>
<protein>
    <submittedName>
        <fullName evidence="4">LSU ribosomal protein L10p (P0)</fullName>
    </submittedName>
</protein>
<evidence type="ECO:0000256" key="1">
    <source>
        <dbReference type="ARBA" id="ARBA00008889"/>
    </source>
</evidence>
<keyword evidence="3" id="KW-0687">Ribonucleoprotein</keyword>
<dbReference type="SUPFAM" id="SSF160369">
    <property type="entry name" value="Ribosomal protein L10-like"/>
    <property type="match status" value="1"/>
</dbReference>
<sequence>MNRDEKASMVSDLSESFSRAKFAVVTDYRGLKVTELEKLRRNLRQCDARFRIAKNTLLRLAVKGTGCEPLTDSLTGTTAVAIGFDDPVASAKALFEFAKEYKALNIRSAVLDGSVLSADDVAALSMLPGKDVLRAKLLGTMAAVPTGLVRVLNAVPQSFVYALQAIKEQKEN</sequence>
<dbReference type="GO" id="GO:0005840">
    <property type="term" value="C:ribosome"/>
    <property type="evidence" value="ECO:0007669"/>
    <property type="project" value="UniProtKB-KW"/>
</dbReference>
<dbReference type="InterPro" id="IPR043141">
    <property type="entry name" value="Ribosomal_uL10-like_sf"/>
</dbReference>